<gene>
    <name evidence="2" type="ORF">H9901_00120</name>
</gene>
<dbReference type="EMBL" id="JAHLFS010000002">
    <property type="protein sequence ID" value="MBU3851107.1"/>
    <property type="molecule type" value="Genomic_DNA"/>
</dbReference>
<keyword evidence="1" id="KW-0812">Transmembrane</keyword>
<feature type="transmembrane region" description="Helical" evidence="1">
    <location>
        <begin position="16"/>
        <end position="33"/>
    </location>
</feature>
<feature type="transmembrane region" description="Helical" evidence="1">
    <location>
        <begin position="273"/>
        <end position="294"/>
    </location>
</feature>
<keyword evidence="1" id="KW-0472">Membrane</keyword>
<dbReference type="Proteomes" id="UP000777303">
    <property type="component" value="Unassembled WGS sequence"/>
</dbReference>
<feature type="transmembrane region" description="Helical" evidence="1">
    <location>
        <begin position="345"/>
        <end position="365"/>
    </location>
</feature>
<keyword evidence="1" id="KW-1133">Transmembrane helix</keyword>
<name>A0A948TIU6_9LACO</name>
<sequence>MSNVEKKIVKWLQKNCWWLMLIVISFLAILIRYDVINFVSGDMSGFLIPWFDKIRKMGMYNALRQQVGDYNIPYQLLIILMAKFKVDPILGYKIISCCFDFVLAISTAVLATTLVKTHKKAALFTSVYTVVLFLPTVFANSALWGQCDSIYVSFIVLALVFLFKDKYGYSFIFLGIAFAFKLQTAFILPFYIYVYFAKKQFSILYFLISLVTFYLPCLPAILAGRSWLAPFNIYTQQSGEYPFISLNMPNIWALLGNTGHISDELYGYKYFNVMQPMALIFTIALLGVGLFFILNKSVNFNNAITYIKFAVWTVWTCVMFLPAMHDRYGYLVDILLIVATFLDSRLFAITVIEILVSTLTYGIYLFQIKIQLWLLVLMYVGAYLMMTYYVFIKTNVSDKMTNSIHA</sequence>
<protein>
    <recommendedName>
        <fullName evidence="4">Mannosyltransferase related to Gpi18</fullName>
    </recommendedName>
</protein>
<accession>A0A948TIU6</accession>
<feature type="transmembrane region" description="Helical" evidence="1">
    <location>
        <begin position="122"/>
        <end position="143"/>
    </location>
</feature>
<proteinExistence type="predicted"/>
<evidence type="ECO:0008006" key="4">
    <source>
        <dbReference type="Google" id="ProtNLM"/>
    </source>
</evidence>
<organism evidence="2 3">
    <name type="scientific">Candidatus Paralactobacillus gallistercoris</name>
    <dbReference type="NCBI Taxonomy" id="2838724"/>
    <lineage>
        <taxon>Bacteria</taxon>
        <taxon>Bacillati</taxon>
        <taxon>Bacillota</taxon>
        <taxon>Bacilli</taxon>
        <taxon>Lactobacillales</taxon>
        <taxon>Lactobacillaceae</taxon>
        <taxon>Lactobacillus</taxon>
    </lineage>
</organism>
<comment type="caution">
    <text evidence="2">The sequence shown here is derived from an EMBL/GenBank/DDBJ whole genome shotgun (WGS) entry which is preliminary data.</text>
</comment>
<reference evidence="2" key="2">
    <citation type="submission" date="2021-04" db="EMBL/GenBank/DDBJ databases">
        <authorList>
            <person name="Gilroy R."/>
        </authorList>
    </citation>
    <scope>NUCLEOTIDE SEQUENCE</scope>
    <source>
        <strain evidence="2">F6-6636</strain>
    </source>
</reference>
<feature type="transmembrane region" description="Helical" evidence="1">
    <location>
        <begin position="90"/>
        <end position="115"/>
    </location>
</feature>
<feature type="transmembrane region" description="Helical" evidence="1">
    <location>
        <begin position="372"/>
        <end position="392"/>
    </location>
</feature>
<reference evidence="2" key="1">
    <citation type="journal article" date="2021" name="PeerJ">
        <title>Extensive microbial diversity within the chicken gut microbiome revealed by metagenomics and culture.</title>
        <authorList>
            <person name="Gilroy R."/>
            <person name="Ravi A."/>
            <person name="Getino M."/>
            <person name="Pursley I."/>
            <person name="Horton D.L."/>
            <person name="Alikhan N.F."/>
            <person name="Baker D."/>
            <person name="Gharbi K."/>
            <person name="Hall N."/>
            <person name="Watson M."/>
            <person name="Adriaenssens E.M."/>
            <person name="Foster-Nyarko E."/>
            <person name="Jarju S."/>
            <person name="Secka A."/>
            <person name="Antonio M."/>
            <person name="Oren A."/>
            <person name="Chaudhuri R.R."/>
            <person name="La Ragione R."/>
            <person name="Hildebrand F."/>
            <person name="Pallen M.J."/>
        </authorList>
    </citation>
    <scope>NUCLEOTIDE SEQUENCE</scope>
    <source>
        <strain evidence="2">F6-6636</strain>
    </source>
</reference>
<feature type="transmembrane region" description="Helical" evidence="1">
    <location>
        <begin position="306"/>
        <end position="325"/>
    </location>
</feature>
<evidence type="ECO:0000313" key="2">
    <source>
        <dbReference type="EMBL" id="MBU3851107.1"/>
    </source>
</evidence>
<feature type="transmembrane region" description="Helical" evidence="1">
    <location>
        <begin position="202"/>
        <end position="222"/>
    </location>
</feature>
<evidence type="ECO:0000256" key="1">
    <source>
        <dbReference type="SAM" id="Phobius"/>
    </source>
</evidence>
<evidence type="ECO:0000313" key="3">
    <source>
        <dbReference type="Proteomes" id="UP000777303"/>
    </source>
</evidence>
<dbReference type="AlphaFoldDB" id="A0A948TIU6"/>
<feature type="transmembrane region" description="Helical" evidence="1">
    <location>
        <begin position="171"/>
        <end position="196"/>
    </location>
</feature>